<feature type="transmembrane region" description="Helical" evidence="1">
    <location>
        <begin position="12"/>
        <end position="29"/>
    </location>
</feature>
<reference evidence="3" key="1">
    <citation type="submission" date="2016-05" db="EMBL/GenBank/DDBJ databases">
        <authorList>
            <person name="Naeem Raeece"/>
        </authorList>
    </citation>
    <scope>NUCLEOTIDE SEQUENCE [LARGE SCALE GENOMIC DNA]</scope>
</reference>
<dbReference type="Proteomes" id="UP000078597">
    <property type="component" value="Unassembled WGS sequence"/>
</dbReference>
<dbReference type="AlphaFoldDB" id="A0A1A8X3J4"/>
<dbReference type="VEuPathDB" id="PlasmoDB:PmUG01_01033400"/>
<feature type="transmembrane region" description="Helical" evidence="1">
    <location>
        <begin position="184"/>
        <end position="207"/>
    </location>
</feature>
<keyword evidence="1" id="KW-1133">Transmembrane helix</keyword>
<dbReference type="EMBL" id="FLQW01006023">
    <property type="protein sequence ID" value="SBS99816.1"/>
    <property type="molecule type" value="Genomic_DNA"/>
</dbReference>
<evidence type="ECO:0000313" key="2">
    <source>
        <dbReference type="EMBL" id="SBS99816.1"/>
    </source>
</evidence>
<dbReference type="InterPro" id="IPR022139">
    <property type="entry name" value="Fam-L/Fam-M-like_plasmodium"/>
</dbReference>
<keyword evidence="1" id="KW-0472">Membrane</keyword>
<accession>A0A1A8X3J4</accession>
<feature type="transmembrane region" description="Helical" evidence="1">
    <location>
        <begin position="151"/>
        <end position="169"/>
    </location>
</feature>
<evidence type="ECO:0000313" key="3">
    <source>
        <dbReference type="Proteomes" id="UP000078597"/>
    </source>
</evidence>
<organism evidence="2 3">
    <name type="scientific">Plasmodium malariae</name>
    <dbReference type="NCBI Taxonomy" id="5858"/>
    <lineage>
        <taxon>Eukaryota</taxon>
        <taxon>Sar</taxon>
        <taxon>Alveolata</taxon>
        <taxon>Apicomplexa</taxon>
        <taxon>Aconoidasida</taxon>
        <taxon>Haemosporida</taxon>
        <taxon>Plasmodiidae</taxon>
        <taxon>Plasmodium</taxon>
        <taxon>Plasmodium (Plasmodium)</taxon>
    </lineage>
</organism>
<gene>
    <name evidence="2" type="ORF">PMALA_072530</name>
</gene>
<keyword evidence="1" id="KW-0812">Transmembrane</keyword>
<name>A0A1A8X3J4_PLAMA</name>
<sequence length="224" mass="26489">MYRINENFNSTNFIKICFFTLLIWIIHYNNNINNCNRLFDKNYELDVDLDLTTNRLLAHHSVNEILLDKEDIHENEKDTLLQNKELKGRELNRNAWDKVAKSNNSSLFSRLDTFYEKKIFNILDSLDKLRNNTEINHWDKYRAINRKKIKLALIPVSLILLVILVYSILSSKLKETAATSDSSVAFISLGLTFAMFLSIIYGIIYIYKKIKKYRMIKKNNRKNL</sequence>
<protein>
    <submittedName>
        <fullName evidence="2">Uncharacterized protein</fullName>
    </submittedName>
</protein>
<dbReference type="Pfam" id="PF12420">
    <property type="entry name" value="DUF3671"/>
    <property type="match status" value="1"/>
</dbReference>
<proteinExistence type="predicted"/>
<evidence type="ECO:0000256" key="1">
    <source>
        <dbReference type="SAM" id="Phobius"/>
    </source>
</evidence>